<dbReference type="AlphaFoldDB" id="A0A6G3ST27"/>
<protein>
    <submittedName>
        <fullName evidence="1">FAD-binding oxidoreductase</fullName>
    </submittedName>
</protein>
<sequence>MLVLLDHPVPTSVEPLLKGPHVLHRPTLGARPGALRGRALARDRPDVLLTRSVPAAAETAAWGAAAGE</sequence>
<reference evidence="1" key="1">
    <citation type="submission" date="2020-01" db="EMBL/GenBank/DDBJ databases">
        <title>Insect and environment-associated Actinomycetes.</title>
        <authorList>
            <person name="Currrie C."/>
            <person name="Chevrette M."/>
            <person name="Carlson C."/>
            <person name="Stubbendieck R."/>
            <person name="Wendt-Pienkowski E."/>
        </authorList>
    </citation>
    <scope>NUCLEOTIDE SEQUENCE</scope>
    <source>
        <strain evidence="1">SID505</strain>
    </source>
</reference>
<dbReference type="EMBL" id="JAAGMK010000418">
    <property type="protein sequence ID" value="NEB85558.1"/>
    <property type="molecule type" value="Genomic_DNA"/>
</dbReference>
<evidence type="ECO:0000313" key="1">
    <source>
        <dbReference type="EMBL" id="NEB85558.1"/>
    </source>
</evidence>
<feature type="non-terminal residue" evidence="1">
    <location>
        <position position="68"/>
    </location>
</feature>
<accession>A0A6G3ST27</accession>
<proteinExistence type="predicted"/>
<gene>
    <name evidence="1" type="ORF">G3I43_15425</name>
</gene>
<name>A0A6G3ST27_STRAQ</name>
<organism evidence="1">
    <name type="scientific">Streptomyces anulatus</name>
    <name type="common">Streptomyces chrysomallus</name>
    <dbReference type="NCBI Taxonomy" id="1892"/>
    <lineage>
        <taxon>Bacteria</taxon>
        <taxon>Bacillati</taxon>
        <taxon>Actinomycetota</taxon>
        <taxon>Actinomycetes</taxon>
        <taxon>Kitasatosporales</taxon>
        <taxon>Streptomycetaceae</taxon>
        <taxon>Streptomyces</taxon>
    </lineage>
</organism>
<comment type="caution">
    <text evidence="1">The sequence shown here is derived from an EMBL/GenBank/DDBJ whole genome shotgun (WGS) entry which is preliminary data.</text>
</comment>